<name>A0A2S7D4A2_9XANT</name>
<dbReference type="GO" id="GO:1990281">
    <property type="term" value="C:efflux pump complex"/>
    <property type="evidence" value="ECO:0007669"/>
    <property type="project" value="TreeGrafter"/>
</dbReference>
<dbReference type="Gene3D" id="2.40.420.20">
    <property type="match status" value="1"/>
</dbReference>
<keyword evidence="6" id="KW-1185">Reference proteome</keyword>
<proteinExistence type="inferred from homology"/>
<dbReference type="AlphaFoldDB" id="A0A2S7D4A2"/>
<accession>A0A2S7D4A2</accession>
<dbReference type="Gene3D" id="1.10.287.470">
    <property type="entry name" value="Helix hairpin bin"/>
    <property type="match status" value="1"/>
</dbReference>
<dbReference type="RefSeq" id="WP_046964162.1">
    <property type="nucleotide sequence ID" value="NZ_MDEI01000006.1"/>
</dbReference>
<dbReference type="Pfam" id="PF25917">
    <property type="entry name" value="BSH_RND"/>
    <property type="match status" value="1"/>
</dbReference>
<dbReference type="PANTHER" id="PTHR30469:SF18">
    <property type="entry name" value="RESISTANCE-NODULATION-CELL DIVISION (RND) EFFLUX MEMBRANE FUSION PROTEIN-RELATED"/>
    <property type="match status" value="1"/>
</dbReference>
<dbReference type="InterPro" id="IPR058625">
    <property type="entry name" value="MdtA-like_BSH"/>
</dbReference>
<feature type="signal peptide" evidence="3">
    <location>
        <begin position="1"/>
        <end position="26"/>
    </location>
</feature>
<keyword evidence="3" id="KW-0732">Signal</keyword>
<reference evidence="6" key="1">
    <citation type="submission" date="2016-08" db="EMBL/GenBank/DDBJ databases">
        <authorList>
            <person name="Merda D."/>
            <person name="Briand M."/>
            <person name="Taghouti G."/>
            <person name="Carrere S."/>
            <person name="Gouzy J."/>
            <person name="Portier P."/>
            <person name="Jacques M.-A."/>
            <person name="Fischer-Le Saux M."/>
        </authorList>
    </citation>
    <scope>NUCLEOTIDE SEQUENCE [LARGE SCALE GENOMIC DNA]</scope>
    <source>
        <strain evidence="6">CFBP4643</strain>
    </source>
</reference>
<dbReference type="GO" id="GO:0015562">
    <property type="term" value="F:efflux transmembrane transporter activity"/>
    <property type="evidence" value="ECO:0007669"/>
    <property type="project" value="TreeGrafter"/>
</dbReference>
<dbReference type="NCBIfam" id="TIGR01730">
    <property type="entry name" value="RND_mfp"/>
    <property type="match status" value="1"/>
</dbReference>
<comment type="similarity">
    <text evidence="1">Belongs to the membrane fusion protein (MFP) (TC 8.A.1) family.</text>
</comment>
<feature type="chain" id="PRO_5015541601" evidence="3">
    <location>
        <begin position="27"/>
        <end position="382"/>
    </location>
</feature>
<dbReference type="EMBL" id="MDEI01000006">
    <property type="protein sequence ID" value="PPU68673.1"/>
    <property type="molecule type" value="Genomic_DNA"/>
</dbReference>
<keyword evidence="2" id="KW-0175">Coiled coil</keyword>
<feature type="coiled-coil region" evidence="2">
    <location>
        <begin position="139"/>
        <end position="166"/>
    </location>
</feature>
<dbReference type="PANTHER" id="PTHR30469">
    <property type="entry name" value="MULTIDRUG RESISTANCE PROTEIN MDTA"/>
    <property type="match status" value="1"/>
</dbReference>
<evidence type="ECO:0000313" key="5">
    <source>
        <dbReference type="EMBL" id="PPU68673.1"/>
    </source>
</evidence>
<sequence length="382" mass="39164">MLRRRLVTSTVLCVLPLALSACGGKAQPDPRTATPLVRAATVGDASTAARSFSGTVAARVQSDLGFRVAGKVSERLVDAGQSVKRGQPLLRIDPVDLQLAARAQQDAVTAARARAQQTADDEARYRDLRGTGAISASAYDQIKAAADAAKAQLSAAQAQADVARNANRYSDLLADADGVVMETLVEPGQVVAAGQPVVRLAHAGPREAVIQLPETLRPQVGSTAQATLFGNAAVSVPATLRQLSESADRLTRTFEARYVLDGALAQAPLGTTVSIRLADGTAAGPQAGLQVPLAALFDAGKGPGVWVIAGQPPKVSWRPVTVLGLDDDHANVAGTLARGERIVALGAHLLREGEQVRIAGGTVAGANATTASRTATAAGAQP</sequence>
<dbReference type="SUPFAM" id="SSF111369">
    <property type="entry name" value="HlyD-like secretion proteins"/>
    <property type="match status" value="1"/>
</dbReference>
<dbReference type="PROSITE" id="PS51257">
    <property type="entry name" value="PROKAR_LIPOPROTEIN"/>
    <property type="match status" value="1"/>
</dbReference>
<evidence type="ECO:0000313" key="6">
    <source>
        <dbReference type="Proteomes" id="UP000238191"/>
    </source>
</evidence>
<dbReference type="Gene3D" id="2.40.50.100">
    <property type="match status" value="1"/>
</dbReference>
<evidence type="ECO:0000256" key="2">
    <source>
        <dbReference type="SAM" id="Coils"/>
    </source>
</evidence>
<evidence type="ECO:0000256" key="1">
    <source>
        <dbReference type="ARBA" id="ARBA00009477"/>
    </source>
</evidence>
<comment type="caution">
    <text evidence="5">The sequence shown here is derived from an EMBL/GenBank/DDBJ whole genome shotgun (WGS) entry which is preliminary data.</text>
</comment>
<gene>
    <name evidence="5" type="ORF">XpiCFBP4643_09255</name>
</gene>
<evidence type="ECO:0000259" key="4">
    <source>
        <dbReference type="Pfam" id="PF25917"/>
    </source>
</evidence>
<dbReference type="InterPro" id="IPR006143">
    <property type="entry name" value="RND_pump_MFP"/>
</dbReference>
<evidence type="ECO:0000256" key="3">
    <source>
        <dbReference type="SAM" id="SignalP"/>
    </source>
</evidence>
<dbReference type="OrthoDB" id="9806939at2"/>
<feature type="domain" description="Multidrug resistance protein MdtA-like barrel-sandwich hybrid" evidence="4">
    <location>
        <begin position="63"/>
        <end position="196"/>
    </location>
</feature>
<organism evidence="5 6">
    <name type="scientific">Xanthomonas pisi</name>
    <dbReference type="NCBI Taxonomy" id="56457"/>
    <lineage>
        <taxon>Bacteria</taxon>
        <taxon>Pseudomonadati</taxon>
        <taxon>Pseudomonadota</taxon>
        <taxon>Gammaproteobacteria</taxon>
        <taxon>Lysobacterales</taxon>
        <taxon>Lysobacteraceae</taxon>
        <taxon>Xanthomonas</taxon>
    </lineage>
</organism>
<dbReference type="Gene3D" id="2.40.30.170">
    <property type="match status" value="1"/>
</dbReference>
<dbReference type="Proteomes" id="UP000238191">
    <property type="component" value="Unassembled WGS sequence"/>
</dbReference>
<protein>
    <submittedName>
        <fullName evidence="5">Efflux RND transporter periplasmic adaptor subunit</fullName>
    </submittedName>
</protein>